<reference evidence="1" key="1">
    <citation type="journal article" date="2014" name="Front. Microbiol.">
        <title>High frequency of phylogenetically diverse reductive dehalogenase-homologous genes in deep subseafloor sedimentary metagenomes.</title>
        <authorList>
            <person name="Kawai M."/>
            <person name="Futagami T."/>
            <person name="Toyoda A."/>
            <person name="Takaki Y."/>
            <person name="Nishi S."/>
            <person name="Hori S."/>
            <person name="Arai W."/>
            <person name="Tsubouchi T."/>
            <person name="Morono Y."/>
            <person name="Uchiyama I."/>
            <person name="Ito T."/>
            <person name="Fujiyama A."/>
            <person name="Inagaki F."/>
            <person name="Takami H."/>
        </authorList>
    </citation>
    <scope>NUCLEOTIDE SEQUENCE</scope>
    <source>
        <strain evidence="1">Expedition CK06-06</strain>
    </source>
</reference>
<proteinExistence type="predicted"/>
<name>X0XUF9_9ZZZZ</name>
<gene>
    <name evidence="1" type="ORF">S01H1_67676</name>
</gene>
<accession>X0XUF9</accession>
<protein>
    <submittedName>
        <fullName evidence="1">Uncharacterized protein</fullName>
    </submittedName>
</protein>
<organism evidence="1">
    <name type="scientific">marine sediment metagenome</name>
    <dbReference type="NCBI Taxonomy" id="412755"/>
    <lineage>
        <taxon>unclassified sequences</taxon>
        <taxon>metagenomes</taxon>
        <taxon>ecological metagenomes</taxon>
    </lineage>
</organism>
<comment type="caution">
    <text evidence="1">The sequence shown here is derived from an EMBL/GenBank/DDBJ whole genome shotgun (WGS) entry which is preliminary data.</text>
</comment>
<dbReference type="EMBL" id="BARS01044843">
    <property type="protein sequence ID" value="GAG40263.1"/>
    <property type="molecule type" value="Genomic_DNA"/>
</dbReference>
<dbReference type="AlphaFoldDB" id="X0XUF9"/>
<sequence>LQFAAAGQIVVMPRKTYNYIPNKPEHYVVDIDMMDLSLTGAGDIIVFENYKQVADSGLLSLIAPF</sequence>
<feature type="non-terminal residue" evidence="1">
    <location>
        <position position="1"/>
    </location>
</feature>
<evidence type="ECO:0000313" key="1">
    <source>
        <dbReference type="EMBL" id="GAG40263.1"/>
    </source>
</evidence>